<dbReference type="Proteomes" id="UP000030047">
    <property type="component" value="Segment"/>
</dbReference>
<name>A0A097P4B2_9CAUD</name>
<dbReference type="GeneID" id="72301893"/>
<accession>A0A097P4B2</accession>
<dbReference type="OrthoDB" id="11815at10239"/>
<dbReference type="KEGG" id="vg:72301893"/>
<keyword evidence="2" id="KW-1185">Reference proteome</keyword>
<protein>
    <submittedName>
        <fullName evidence="1">Uncharacterized protein</fullName>
    </submittedName>
</protein>
<organism evidence="1 2">
    <name type="scientific">Chivirus chi</name>
    <dbReference type="NCBI Taxonomy" id="1541887"/>
    <lineage>
        <taxon>Viruses</taxon>
        <taxon>Duplodnaviria</taxon>
        <taxon>Heunggongvirae</taxon>
        <taxon>Uroviricota</taxon>
        <taxon>Caudoviricetes</taxon>
        <taxon>Casjensviridae</taxon>
        <taxon>Chivirus</taxon>
    </lineage>
</organism>
<dbReference type="RefSeq" id="YP_009101139.1">
    <property type="nucleotide sequence ID" value="NC_025442.1"/>
</dbReference>
<dbReference type="EMBL" id="KM458633">
    <property type="protein sequence ID" value="AIU37973.1"/>
    <property type="molecule type" value="Genomic_DNA"/>
</dbReference>
<reference evidence="1 2" key="1">
    <citation type="submission" date="2014-09" db="EMBL/GenBank/DDBJ databases">
        <authorList>
            <person name="Hendrix R.W."/>
            <person name="Ko C."/>
            <person name="Jacobs-Sera D."/>
            <person name="Hatfull G.F."/>
            <person name="Kropinski A.M."/>
            <person name="Denyes J.M."/>
            <person name="Erhardt M."/>
            <person name="Hughes K.T."/>
            <person name="Casjens S.R."/>
        </authorList>
    </citation>
    <scope>NUCLEOTIDE SEQUENCE [LARGE SCALE GENOMIC DNA]</scope>
</reference>
<evidence type="ECO:0000313" key="2">
    <source>
        <dbReference type="Proteomes" id="UP000030047"/>
    </source>
</evidence>
<sequence>MKRGHSFQVEARRQSSVIRQRMKWDMYPLVKNIVKRLLCGEEEVLRPMHGKGLTDVMASFYGITRSPGPRRIHRRSGRPYPLPYSVRDGSPIHIHAVYRQLTIDQWLPPREALKAKGIAVENGEEIPMLLSRNGFKYGLRFTINPELAED</sequence>
<gene>
    <name evidence="1" type="primary">44</name>
    <name evidence="1" type="ORF">CHI_44</name>
</gene>
<evidence type="ECO:0000313" key="1">
    <source>
        <dbReference type="EMBL" id="AIU37973.1"/>
    </source>
</evidence>
<proteinExistence type="predicted"/>